<dbReference type="RefSeq" id="WP_157841537.1">
    <property type="nucleotide sequence ID" value="NZ_JXRP01000022.1"/>
</dbReference>
<dbReference type="PATRIC" id="fig|889306.3.peg.3954"/>
<keyword evidence="1" id="KW-0472">Membrane</keyword>
<keyword evidence="1" id="KW-1133">Transmembrane helix</keyword>
<keyword evidence="3" id="KW-1185">Reference proteome</keyword>
<sequence>MHRKKYWILLPPFLLVLLYILINYPERTDIGSYVLVLFWVSYYGWIFVEKNLKQKEKR</sequence>
<comment type="caution">
    <text evidence="2">The sequence shown here is derived from an EMBL/GenBank/DDBJ whole genome shotgun (WGS) entry which is preliminary data.</text>
</comment>
<name>A0A0C2VDS3_9BACL</name>
<accession>A0A0C2VDS3</accession>
<protein>
    <submittedName>
        <fullName evidence="2">Uncharacterized protein</fullName>
    </submittedName>
</protein>
<organism evidence="2 3">
    <name type="scientific">Jeotgalibacillus soli</name>
    <dbReference type="NCBI Taxonomy" id="889306"/>
    <lineage>
        <taxon>Bacteria</taxon>
        <taxon>Bacillati</taxon>
        <taxon>Bacillota</taxon>
        <taxon>Bacilli</taxon>
        <taxon>Bacillales</taxon>
        <taxon>Caryophanaceae</taxon>
        <taxon>Jeotgalibacillus</taxon>
    </lineage>
</organism>
<evidence type="ECO:0000313" key="2">
    <source>
        <dbReference type="EMBL" id="KIL42711.1"/>
    </source>
</evidence>
<feature type="transmembrane region" description="Helical" evidence="1">
    <location>
        <begin position="30"/>
        <end position="48"/>
    </location>
</feature>
<proteinExistence type="predicted"/>
<reference evidence="2 3" key="1">
    <citation type="submission" date="2015-01" db="EMBL/GenBank/DDBJ databases">
        <title>Genome sequencing of Jeotgalibacillus soli.</title>
        <authorList>
            <person name="Goh K.M."/>
            <person name="Chan K.-G."/>
            <person name="Yaakop A.S."/>
            <person name="Ee R."/>
            <person name="Gan H.M."/>
            <person name="Chan C.S."/>
        </authorList>
    </citation>
    <scope>NUCLEOTIDE SEQUENCE [LARGE SCALE GENOMIC DNA]</scope>
    <source>
        <strain evidence="2 3">P9</strain>
    </source>
</reference>
<evidence type="ECO:0000313" key="3">
    <source>
        <dbReference type="Proteomes" id="UP000031938"/>
    </source>
</evidence>
<evidence type="ECO:0000256" key="1">
    <source>
        <dbReference type="SAM" id="Phobius"/>
    </source>
</evidence>
<feature type="transmembrane region" description="Helical" evidence="1">
    <location>
        <begin position="7"/>
        <end position="24"/>
    </location>
</feature>
<dbReference type="EMBL" id="JXRP01000022">
    <property type="protein sequence ID" value="KIL42711.1"/>
    <property type="molecule type" value="Genomic_DNA"/>
</dbReference>
<dbReference type="AlphaFoldDB" id="A0A0C2VDS3"/>
<dbReference type="Proteomes" id="UP000031938">
    <property type="component" value="Unassembled WGS sequence"/>
</dbReference>
<keyword evidence="1" id="KW-0812">Transmembrane</keyword>
<gene>
    <name evidence="2" type="ORF">KP78_39340</name>
</gene>